<dbReference type="GeneID" id="63832960"/>
<dbReference type="OrthoDB" id="341898at2759"/>
<feature type="region of interest" description="Disordered" evidence="2">
    <location>
        <begin position="158"/>
        <end position="185"/>
    </location>
</feature>
<dbReference type="EMBL" id="MU032348">
    <property type="protein sequence ID" value="KAF3764626.1"/>
    <property type="molecule type" value="Genomic_DNA"/>
</dbReference>
<feature type="non-terminal residue" evidence="3">
    <location>
        <position position="384"/>
    </location>
</feature>
<feature type="region of interest" description="Disordered" evidence="2">
    <location>
        <begin position="1"/>
        <end position="21"/>
    </location>
</feature>
<organism evidence="3 4">
    <name type="scientific">Cryphonectria parasitica (strain ATCC 38755 / EP155)</name>
    <dbReference type="NCBI Taxonomy" id="660469"/>
    <lineage>
        <taxon>Eukaryota</taxon>
        <taxon>Fungi</taxon>
        <taxon>Dikarya</taxon>
        <taxon>Ascomycota</taxon>
        <taxon>Pezizomycotina</taxon>
        <taxon>Sordariomycetes</taxon>
        <taxon>Sordariomycetidae</taxon>
        <taxon>Diaporthales</taxon>
        <taxon>Cryphonectriaceae</taxon>
        <taxon>Cryphonectria-Endothia species complex</taxon>
        <taxon>Cryphonectria</taxon>
    </lineage>
</organism>
<dbReference type="GO" id="GO:0030289">
    <property type="term" value="C:protein phosphatase 4 complex"/>
    <property type="evidence" value="ECO:0007669"/>
    <property type="project" value="InterPro"/>
</dbReference>
<dbReference type="PANTHER" id="PTHR16487:SF0">
    <property type="entry name" value="PROTEIN PHOSPHATASE 4 REGULATORY SUBUNIT 2-RELATED"/>
    <property type="match status" value="1"/>
</dbReference>
<sequence>PASPPAAAASRPSGPQQPLAPAAAELEPGSLPPQIIAMVSEITGVLCETFHTYPPHTIQRLAELILEPRRHYRSLPSYLHAVDRVVHVTSGNNIYPLPPAVSDMSHLSINGTADDNHEEGGSVEGEAGSAAPTGALVGSDEALGGALLTPIPWLARRGQGQGQGRQFEPQVRTESTETIEGPNGVGSIETVTVSINGISSMSAAQQQRVITQGELIRQEQKAGVVPVSQLARSGPVVASSPSAAAASTTTAGEEGADTTMAEGEGEGEDGVPRDNNSEKSDEDMADEDETPHARGPDIIGAADMGPQTPTSSTFRISSGGNVEVRRIDVEAAVGRKHEAQAPTADDEGATTTHSETSDDAVMTPPSTDSTERPAATQGEGEGIK</sequence>
<dbReference type="InterPro" id="IPR015267">
    <property type="entry name" value="PPP4R2"/>
</dbReference>
<evidence type="ECO:0000256" key="1">
    <source>
        <dbReference type="ARBA" id="ARBA00009207"/>
    </source>
</evidence>
<dbReference type="Pfam" id="PF09184">
    <property type="entry name" value="PPP4R2"/>
    <property type="match status" value="1"/>
</dbReference>
<gene>
    <name evidence="3" type="ORF">M406DRAFT_230316</name>
</gene>
<feature type="compositionally biased region" description="Acidic residues" evidence="2">
    <location>
        <begin position="280"/>
        <end position="289"/>
    </location>
</feature>
<evidence type="ECO:0000313" key="4">
    <source>
        <dbReference type="Proteomes" id="UP000803844"/>
    </source>
</evidence>
<dbReference type="GO" id="GO:0005634">
    <property type="term" value="C:nucleus"/>
    <property type="evidence" value="ECO:0007669"/>
    <property type="project" value="TreeGrafter"/>
</dbReference>
<feature type="region of interest" description="Disordered" evidence="2">
    <location>
        <begin position="106"/>
        <end position="131"/>
    </location>
</feature>
<dbReference type="GO" id="GO:0005737">
    <property type="term" value="C:cytoplasm"/>
    <property type="evidence" value="ECO:0007669"/>
    <property type="project" value="TreeGrafter"/>
</dbReference>
<name>A0A9P4Y119_CRYP1</name>
<dbReference type="GO" id="GO:0019888">
    <property type="term" value="F:protein phosphatase regulator activity"/>
    <property type="evidence" value="ECO:0007669"/>
    <property type="project" value="InterPro"/>
</dbReference>
<dbReference type="AlphaFoldDB" id="A0A9P4Y119"/>
<evidence type="ECO:0008006" key="5">
    <source>
        <dbReference type="Google" id="ProtNLM"/>
    </source>
</evidence>
<evidence type="ECO:0000313" key="3">
    <source>
        <dbReference type="EMBL" id="KAF3764626.1"/>
    </source>
</evidence>
<comment type="caution">
    <text evidence="3">The sequence shown here is derived from an EMBL/GenBank/DDBJ whole genome shotgun (WGS) entry which is preliminary data.</text>
</comment>
<accession>A0A9P4Y119</accession>
<feature type="compositionally biased region" description="Low complexity" evidence="2">
    <location>
        <begin position="236"/>
        <end position="262"/>
    </location>
</feature>
<feature type="compositionally biased region" description="Basic and acidic residues" evidence="2">
    <location>
        <begin position="323"/>
        <end position="339"/>
    </location>
</feature>
<reference evidence="3" key="1">
    <citation type="journal article" date="2020" name="Phytopathology">
        <title>Genome sequence of the chestnut blight fungus Cryphonectria parasitica EP155: A fundamental resource for an archetypical invasive plant pathogen.</title>
        <authorList>
            <person name="Crouch J.A."/>
            <person name="Dawe A."/>
            <person name="Aerts A."/>
            <person name="Barry K."/>
            <person name="Churchill A.C.L."/>
            <person name="Grimwood J."/>
            <person name="Hillman B."/>
            <person name="Milgroom M.G."/>
            <person name="Pangilinan J."/>
            <person name="Smith M."/>
            <person name="Salamov A."/>
            <person name="Schmutz J."/>
            <person name="Yadav J."/>
            <person name="Grigoriev I.V."/>
            <person name="Nuss D."/>
        </authorList>
    </citation>
    <scope>NUCLEOTIDE SEQUENCE</scope>
    <source>
        <strain evidence="3">EP155</strain>
    </source>
</reference>
<protein>
    <recommendedName>
        <fullName evidence="5">Protein phosphatase 4 core regulatory subunit R2</fullName>
    </recommendedName>
</protein>
<proteinExistence type="inferred from homology"/>
<keyword evidence="4" id="KW-1185">Reference proteome</keyword>
<comment type="similarity">
    <text evidence="1">Belongs to the PPP4R2 family.</text>
</comment>
<evidence type="ECO:0000256" key="2">
    <source>
        <dbReference type="SAM" id="MobiDB-lite"/>
    </source>
</evidence>
<feature type="region of interest" description="Disordered" evidence="2">
    <location>
        <begin position="236"/>
        <end position="384"/>
    </location>
</feature>
<dbReference type="RefSeq" id="XP_040775587.1">
    <property type="nucleotide sequence ID" value="XM_040915831.1"/>
</dbReference>
<feature type="compositionally biased region" description="Polar residues" evidence="2">
    <location>
        <begin position="307"/>
        <end position="320"/>
    </location>
</feature>
<dbReference type="Proteomes" id="UP000803844">
    <property type="component" value="Unassembled WGS sequence"/>
</dbReference>
<feature type="compositionally biased region" description="Basic and acidic residues" evidence="2">
    <location>
        <begin position="270"/>
        <end position="279"/>
    </location>
</feature>
<dbReference type="PANTHER" id="PTHR16487">
    <property type="entry name" value="PPP4R2-RELATED PROTEIN"/>
    <property type="match status" value="1"/>
</dbReference>
<feature type="non-terminal residue" evidence="3">
    <location>
        <position position="1"/>
    </location>
</feature>